<accession>A0A843UAE6</accession>
<proteinExistence type="predicted"/>
<dbReference type="AlphaFoldDB" id="A0A843UAE6"/>
<organism evidence="1 2">
    <name type="scientific">Colocasia esculenta</name>
    <name type="common">Wild taro</name>
    <name type="synonym">Arum esculentum</name>
    <dbReference type="NCBI Taxonomy" id="4460"/>
    <lineage>
        <taxon>Eukaryota</taxon>
        <taxon>Viridiplantae</taxon>
        <taxon>Streptophyta</taxon>
        <taxon>Embryophyta</taxon>
        <taxon>Tracheophyta</taxon>
        <taxon>Spermatophyta</taxon>
        <taxon>Magnoliopsida</taxon>
        <taxon>Liliopsida</taxon>
        <taxon>Araceae</taxon>
        <taxon>Aroideae</taxon>
        <taxon>Colocasieae</taxon>
        <taxon>Colocasia</taxon>
    </lineage>
</organism>
<evidence type="ECO:0000313" key="2">
    <source>
        <dbReference type="Proteomes" id="UP000652761"/>
    </source>
</evidence>
<sequence>MILWWYVVYQSVLVLTWNCVFWRSCGVTFHTMCFTLLRGTVPLTGNTTPSTATGLLLFPGQESSPLLLQVKKPTSWYKPQCGSARLKPLARFYTVYSPTAGHKSFLEKKEQIESYYKMNTNNSSSQPQTLPQIYNDHRESEERRRSLKLEGFIRLSTSSCARALSLFSFECIWSSDCQPLGGLRDQQA</sequence>
<dbReference type="Proteomes" id="UP000652761">
    <property type="component" value="Unassembled WGS sequence"/>
</dbReference>
<dbReference type="EMBL" id="NMUH01000514">
    <property type="protein sequence ID" value="MQL80558.1"/>
    <property type="molecule type" value="Genomic_DNA"/>
</dbReference>
<name>A0A843UAE6_COLES</name>
<reference evidence="1" key="1">
    <citation type="submission" date="2017-07" db="EMBL/GenBank/DDBJ databases">
        <title>Taro Niue Genome Assembly and Annotation.</title>
        <authorList>
            <person name="Atibalentja N."/>
            <person name="Keating K."/>
            <person name="Fields C.J."/>
        </authorList>
    </citation>
    <scope>NUCLEOTIDE SEQUENCE</scope>
    <source>
        <strain evidence="1">Niue_2</strain>
        <tissue evidence="1">Leaf</tissue>
    </source>
</reference>
<protein>
    <submittedName>
        <fullName evidence="1">Uncharacterized protein</fullName>
    </submittedName>
</protein>
<comment type="caution">
    <text evidence="1">The sequence shown here is derived from an EMBL/GenBank/DDBJ whole genome shotgun (WGS) entry which is preliminary data.</text>
</comment>
<gene>
    <name evidence="1" type="ORF">Taro_013002</name>
</gene>
<keyword evidence="2" id="KW-1185">Reference proteome</keyword>
<evidence type="ECO:0000313" key="1">
    <source>
        <dbReference type="EMBL" id="MQL80558.1"/>
    </source>
</evidence>